<proteinExistence type="predicted"/>
<name>A0A2H0YTS5_9BACT</name>
<organism evidence="1 2">
    <name type="scientific">Candidatus Kerfeldbacteria bacterium CG08_land_8_20_14_0_20_42_7</name>
    <dbReference type="NCBI Taxonomy" id="2014245"/>
    <lineage>
        <taxon>Bacteria</taxon>
        <taxon>Candidatus Kerfeldiibacteriota</taxon>
    </lineage>
</organism>
<accession>A0A2H0YTS5</accession>
<sequence length="1599" mass="167604">FTLHDSFQVSSSAQFDVERTKFPTRIYPIENYPVELTITPTTDYAGTVIERVPASFSLPTISDNGISSVNALDSNYTDITWTVDWKAGQSHVLGYTIDPPDVSPEFFLLGPLIIGDFYEARQWQIASDSIFAAAAVSAAAATLGSNHQGNGRSLVFTSDLHAYIIYTTSTKQLKWANTGNGGQSWGTGGFGGNVLDSNTDIEKYAVWYDQWTPGGTGNLIHVAWVRSGNDTIYYENIDTGSSDATSGEVAAYSDTASTRDSTTDTLSITKASDGDLYIASSSSATNAVPVVRFSINGGSSWSTTSDEGLDSGVPDPVMLAPLTNGDILLMRWDESADDIQSKEYEDGADSWGVSWDDVDTGAAENSTYREAWGATVNSSTSDVYLAYVNDASLSTSDLNTATYNGSSWSSTTPLETNAGYVGGVSIGYDSGGGDIYVGYVRAISTAPTSSQAVYRVSDDLMSTWSVIRGGVSAQNDDMQAVNMNAVSADHIGMWVFDEDDDDIWYGGVADLGDASGSVSATNIQGFESGDAFDASATNGSPTFSTGTVRSGDYSLEINTSSATEYLDYTGLYHPSYGYDYSTTNYGFSGSFAFRMSATPSVATTIFSTVYNTTTRFEITLGTDNKLDITGASGDTAGTYALLSDTWYIFNVRVDGRYLDTAEVGLYSSDMSTQYEYLYGTGTDFSYFNRARLGITTATTTVLYYDDLILFADANQSNFPYIVAPYKIARKDLTGAGAQGDWTGNYTAIDEIPTSTADYISETTINSYTTSLAESSASAGISGQILGIHQANTMWEATSCSSSIFSPRIIPTGDKPSDGFGPTLQYTGLTTTVEDYAWTGTVFPQLIIGELSSLFTTTSIDGLEWGVGTGSTMTSCTVRNGSTVIQVAYIPPIIPDISGSLYSDEGSTKITASAKTITLTVNGSTTACGGGACTAETSGGDYTISDVTIGSAGDVITVYVDGETEKAVTVTRAESTSSNLSGLDLYQNHLIIRNEDAGPITNADLGQYDYDDDTDIPFSSNSNALTVNSGTKLFVWAGDTYDPGGTVTTNATGGDFDIRGTAYLDTATNTIGDQILIPTGGSLTISADTNVNGNSLTVGVTGGTLIQTGGTFNVGDGTTETLTINGGSATFSGGTTTITGEFDIFGGATIDISNTFNLTNASSTFEVYGGSTANINNGADVNLSDRLYLHDDGTVMTVSDGSSVDSYDYWLLYSGSFNFNGGTHHVATGDASGSLYMNGSTPTGITFNMTGNGTIYTRELETSNNARNFTGTCTGGTIVITGDNPTLGLNVTEAANSMNFYNITIAGTTTAVSTSKAVIINDFIVNSGQTFTTNNAPIPVGHDLINNSGVIIAGSSQISVEGSFTDNGTFTAGSSTVTMTGTGNINGSSDTTFYNMTIPSSLNAVNIGGYGGTNDPVVTNSLVIDSGSYVIIESGRTFTVDSAASFTFPATAGIDGAGIFVYKPAAAFPTGGSFLTGAMLRFDSSDYSQTMSARAYYNVQIYGNNSSNSVTAAAGSYTIAGSLDTEQIGSGTTTFNMDTNDPNITINGDFTIGSNTYIDEGSGTTDLNGDLTKEVSATWARNISGGTLLLSGASLQTIDA</sequence>
<evidence type="ECO:0000313" key="2">
    <source>
        <dbReference type="Proteomes" id="UP000228711"/>
    </source>
</evidence>
<protein>
    <submittedName>
        <fullName evidence="1">Uncharacterized protein</fullName>
    </submittedName>
</protein>
<comment type="caution">
    <text evidence="1">The sequence shown here is derived from an EMBL/GenBank/DDBJ whole genome shotgun (WGS) entry which is preliminary data.</text>
</comment>
<dbReference type="EMBL" id="PEXV01000147">
    <property type="protein sequence ID" value="PIS41153.1"/>
    <property type="molecule type" value="Genomic_DNA"/>
</dbReference>
<reference evidence="2" key="1">
    <citation type="submission" date="2017-09" db="EMBL/GenBank/DDBJ databases">
        <title>Depth-based differentiation of microbial function through sediment-hosted aquifers and enrichment of novel symbionts in the deep terrestrial subsurface.</title>
        <authorList>
            <person name="Probst A.J."/>
            <person name="Ladd B."/>
            <person name="Jarett J.K."/>
            <person name="Geller-Mcgrath D.E."/>
            <person name="Sieber C.M.K."/>
            <person name="Emerson J.B."/>
            <person name="Anantharaman K."/>
            <person name="Thomas B.C."/>
            <person name="Malmstrom R."/>
            <person name="Stieglmeier M."/>
            <person name="Klingl A."/>
            <person name="Woyke T."/>
            <person name="Ryan C.M."/>
            <person name="Banfield J.F."/>
        </authorList>
    </citation>
    <scope>NUCLEOTIDE SEQUENCE [LARGE SCALE GENOMIC DNA]</scope>
</reference>
<evidence type="ECO:0000313" key="1">
    <source>
        <dbReference type="EMBL" id="PIS41153.1"/>
    </source>
</evidence>
<feature type="non-terminal residue" evidence="1">
    <location>
        <position position="1"/>
    </location>
</feature>
<gene>
    <name evidence="1" type="ORF">COT25_04640</name>
</gene>
<feature type="non-terminal residue" evidence="1">
    <location>
        <position position="1599"/>
    </location>
</feature>
<dbReference type="Proteomes" id="UP000228711">
    <property type="component" value="Unassembled WGS sequence"/>
</dbReference>